<proteinExistence type="predicted"/>
<accession>C6BRI6</accession>
<evidence type="ECO:0000313" key="1">
    <source>
        <dbReference type="EMBL" id="ACS79426.1"/>
    </source>
</evidence>
<evidence type="ECO:0000313" key="2">
    <source>
        <dbReference type="Proteomes" id="UP000002601"/>
    </source>
</evidence>
<keyword evidence="2" id="KW-1185">Reference proteome</keyword>
<dbReference type="AlphaFoldDB" id="C6BRI6"/>
<name>C6BRI6_MARSD</name>
<reference evidence="1 2" key="1">
    <citation type="submission" date="2009-06" db="EMBL/GenBank/DDBJ databases">
        <title>Complete sequence of Desulfovibrio salexigens DSM 2638.</title>
        <authorList>
            <consortium name="US DOE Joint Genome Institute"/>
            <person name="Lucas S."/>
            <person name="Copeland A."/>
            <person name="Lapidus A."/>
            <person name="Glavina del Rio T."/>
            <person name="Tice H."/>
            <person name="Bruce D."/>
            <person name="Goodwin L."/>
            <person name="Pitluck S."/>
            <person name="Munk A.C."/>
            <person name="Brettin T."/>
            <person name="Detter J.C."/>
            <person name="Han C."/>
            <person name="Tapia R."/>
            <person name="Larimer F."/>
            <person name="Land M."/>
            <person name="Hauser L."/>
            <person name="Kyrpides N."/>
            <person name="Anderson I."/>
            <person name="Wall J.D."/>
            <person name="Arkin A.P."/>
            <person name="Dehal P."/>
            <person name="Chivian D."/>
            <person name="Giles B."/>
            <person name="Hazen T.C."/>
        </authorList>
    </citation>
    <scope>NUCLEOTIDE SEQUENCE [LARGE SCALE GENOMIC DNA]</scope>
    <source>
        <strain evidence="2">ATCC 14822 / DSM 2638 / NCIMB 8403 / VKM B-1763</strain>
    </source>
</reference>
<dbReference type="KEGG" id="dsa:Desal_1364"/>
<protein>
    <submittedName>
        <fullName evidence="1">Uncharacterized protein</fullName>
    </submittedName>
</protein>
<dbReference type="Proteomes" id="UP000002601">
    <property type="component" value="Chromosome"/>
</dbReference>
<sequence length="95" mass="10535">MLGLRINILDPDTSKAERAARRLRSLLKGEGVQACVQVTTCYLEISRQGLKDKTPVISVNNINYQCKSLNDSLLADFSAWLASNLDCHLNENVIS</sequence>
<organism evidence="1 2">
    <name type="scientific">Maridesulfovibrio salexigens (strain ATCC 14822 / DSM 2638 / NCIMB 8403 / VKM B-1763)</name>
    <name type="common">Desulfovibrio salexigens</name>
    <dbReference type="NCBI Taxonomy" id="526222"/>
    <lineage>
        <taxon>Bacteria</taxon>
        <taxon>Pseudomonadati</taxon>
        <taxon>Thermodesulfobacteriota</taxon>
        <taxon>Desulfovibrionia</taxon>
        <taxon>Desulfovibrionales</taxon>
        <taxon>Desulfovibrionaceae</taxon>
        <taxon>Maridesulfovibrio</taxon>
    </lineage>
</organism>
<dbReference type="STRING" id="526222.Desal_1364"/>
<dbReference type="HOGENOM" id="CLU_2464102_0_0_7"/>
<dbReference type="EMBL" id="CP001649">
    <property type="protein sequence ID" value="ACS79426.1"/>
    <property type="molecule type" value="Genomic_DNA"/>
</dbReference>
<dbReference type="eggNOG" id="ENOG50318RJ">
    <property type="taxonomic scope" value="Bacteria"/>
</dbReference>
<gene>
    <name evidence="1" type="ordered locus">Desal_1364</name>
</gene>